<feature type="chain" id="PRO_5004975511" evidence="3">
    <location>
        <begin position="18"/>
        <end position="692"/>
    </location>
</feature>
<evidence type="ECO:0000256" key="3">
    <source>
        <dbReference type="SAM" id="SignalP"/>
    </source>
</evidence>
<evidence type="ECO:0000313" key="5">
    <source>
        <dbReference type="Proteomes" id="UP000023152"/>
    </source>
</evidence>
<feature type="compositionally biased region" description="Low complexity" evidence="1">
    <location>
        <begin position="86"/>
        <end position="111"/>
    </location>
</feature>
<feature type="region of interest" description="Disordered" evidence="1">
    <location>
        <begin position="188"/>
        <end position="216"/>
    </location>
</feature>
<keyword evidence="3" id="KW-0732">Signal</keyword>
<accession>X6MGS8</accession>
<sequence length="692" mass="77825">MVFVISIMNIFLILKQSKPVLLLQQRSGKDDEESVQTDMNGDDSKVTRTSMAQVVPFTEKETATPSSSHMELKKQQQGLETHPHASNSSNNESNGNGNTNNHGNGNENRNSAKATERQQSPGPKKAQFMMSPKNVQVHAQSGEATAQAHGRTASPQHAPQIDSIYDLPAVATFDEALNAKQRYREQFGGSTKSNGMRTTTHGVSASSSNFDAKETMDSKNRHYVTGSNPPLSHEKMGSDNTSGVKISKMHSILDRQETVVSENPSVPPNNHLTVTDTKPRESASFEQPISPINKSMLSPKWKFGDIVDVIIREENNLVVQGVIRSWNPMTKWADIQVLPDKHHNHGGDMLRFIEVQDMQFTGLQLNDIAVLYFDDNIASDRQYPPGFMLPFEQLLEDKKFDEKTIIAWQNGTIPLPKPSALFNDIKIRLKSVSAEGLFIAQLLPNPRLDQYCISNMNIRVALGNIMSLEKHITFKRQMSARLSMHSGETMNRFKAKTISVNEEEDEAIGMMVTMAAINPNHPDLESDAANSPRAQAEAKEAQSTHFRFGSMFRGAKHGKSGKEDHELSYQYGMAGDVSSGHNRHFRTASGSIFMSFAADKGVIRNDLLARQYVMKMHYNLPRLCRLWIDLLLFLWTLIVALFFIWQIHHLPQMLSVSYHQQLKHSITHSYGLATQQYCNADFVPEYVYFNYR</sequence>
<evidence type="ECO:0000256" key="2">
    <source>
        <dbReference type="SAM" id="Phobius"/>
    </source>
</evidence>
<dbReference type="Proteomes" id="UP000023152">
    <property type="component" value="Unassembled WGS sequence"/>
</dbReference>
<comment type="caution">
    <text evidence="4">The sequence shown here is derived from an EMBL/GenBank/DDBJ whole genome shotgun (WGS) entry which is preliminary data.</text>
</comment>
<feature type="compositionally biased region" description="Polar residues" evidence="1">
    <location>
        <begin position="133"/>
        <end position="144"/>
    </location>
</feature>
<feature type="compositionally biased region" description="Polar residues" evidence="1">
    <location>
        <begin position="63"/>
        <end position="79"/>
    </location>
</feature>
<feature type="transmembrane region" description="Helical" evidence="2">
    <location>
        <begin position="626"/>
        <end position="645"/>
    </location>
</feature>
<feature type="compositionally biased region" description="Polar residues" evidence="1">
    <location>
        <begin position="188"/>
        <end position="210"/>
    </location>
</feature>
<feature type="signal peptide" evidence="3">
    <location>
        <begin position="1"/>
        <end position="17"/>
    </location>
</feature>
<keyword evidence="5" id="KW-1185">Reference proteome</keyword>
<keyword evidence="2" id="KW-0472">Membrane</keyword>
<keyword evidence="2" id="KW-0812">Transmembrane</keyword>
<feature type="compositionally biased region" description="Polar residues" evidence="1">
    <location>
        <begin position="258"/>
        <end position="276"/>
    </location>
</feature>
<dbReference type="EMBL" id="ASPP01021243">
    <property type="protein sequence ID" value="ETO12627.1"/>
    <property type="molecule type" value="Genomic_DNA"/>
</dbReference>
<dbReference type="AlphaFoldDB" id="X6MGS8"/>
<protein>
    <submittedName>
        <fullName evidence="4">RmlC-like cupin family protein</fullName>
    </submittedName>
</protein>
<gene>
    <name evidence="4" type="ORF">RFI_24743</name>
</gene>
<organism evidence="4 5">
    <name type="scientific">Reticulomyxa filosa</name>
    <dbReference type="NCBI Taxonomy" id="46433"/>
    <lineage>
        <taxon>Eukaryota</taxon>
        <taxon>Sar</taxon>
        <taxon>Rhizaria</taxon>
        <taxon>Retaria</taxon>
        <taxon>Foraminifera</taxon>
        <taxon>Monothalamids</taxon>
        <taxon>Reticulomyxidae</taxon>
        <taxon>Reticulomyxa</taxon>
    </lineage>
</organism>
<evidence type="ECO:0000313" key="4">
    <source>
        <dbReference type="EMBL" id="ETO12627.1"/>
    </source>
</evidence>
<keyword evidence="2" id="KW-1133">Transmembrane helix</keyword>
<reference evidence="4 5" key="1">
    <citation type="journal article" date="2013" name="Curr. Biol.">
        <title>The Genome of the Foraminiferan Reticulomyxa filosa.</title>
        <authorList>
            <person name="Glockner G."/>
            <person name="Hulsmann N."/>
            <person name="Schleicher M."/>
            <person name="Noegel A.A."/>
            <person name="Eichinger L."/>
            <person name="Gallinger C."/>
            <person name="Pawlowski J."/>
            <person name="Sierra R."/>
            <person name="Euteneuer U."/>
            <person name="Pillet L."/>
            <person name="Moustafa A."/>
            <person name="Platzer M."/>
            <person name="Groth M."/>
            <person name="Szafranski K."/>
            <person name="Schliwa M."/>
        </authorList>
    </citation>
    <scope>NUCLEOTIDE SEQUENCE [LARGE SCALE GENOMIC DNA]</scope>
</reference>
<name>X6MGS8_RETFI</name>
<feature type="region of interest" description="Disordered" evidence="1">
    <location>
        <begin position="26"/>
        <end position="157"/>
    </location>
</feature>
<evidence type="ECO:0000256" key="1">
    <source>
        <dbReference type="SAM" id="MobiDB-lite"/>
    </source>
</evidence>
<feature type="region of interest" description="Disordered" evidence="1">
    <location>
        <begin position="258"/>
        <end position="285"/>
    </location>
</feature>
<proteinExistence type="predicted"/>